<dbReference type="HOGENOM" id="CLU_107220_2_1_11"/>
<dbReference type="STRING" id="479432.Sros_7525"/>
<dbReference type="InterPro" id="IPR032710">
    <property type="entry name" value="NTF2-like_dom_sf"/>
</dbReference>
<dbReference type="RefSeq" id="WP_012893936.1">
    <property type="nucleotide sequence ID" value="NC_013595.1"/>
</dbReference>
<organism evidence="2 3">
    <name type="scientific">Streptosporangium roseum (strain ATCC 12428 / DSM 43021 / JCM 3005 / KCTC 9067 / NCIMB 10171 / NRRL 2505 / NI 9100)</name>
    <dbReference type="NCBI Taxonomy" id="479432"/>
    <lineage>
        <taxon>Bacteria</taxon>
        <taxon>Bacillati</taxon>
        <taxon>Actinomycetota</taxon>
        <taxon>Actinomycetes</taxon>
        <taxon>Streptosporangiales</taxon>
        <taxon>Streptosporangiaceae</taxon>
        <taxon>Streptosporangium</taxon>
    </lineage>
</organism>
<dbReference type="InterPro" id="IPR037401">
    <property type="entry name" value="SnoaL-like"/>
</dbReference>
<evidence type="ECO:0000313" key="3">
    <source>
        <dbReference type="Proteomes" id="UP000002029"/>
    </source>
</evidence>
<dbReference type="OrthoDB" id="8451859at2"/>
<dbReference type="KEGG" id="sro:Sros_7525"/>
<evidence type="ECO:0000259" key="1">
    <source>
        <dbReference type="Pfam" id="PF12680"/>
    </source>
</evidence>
<proteinExistence type="predicted"/>
<gene>
    <name evidence="2" type="ordered locus">Sros_7525</name>
</gene>
<dbReference type="SUPFAM" id="SSF54427">
    <property type="entry name" value="NTF2-like"/>
    <property type="match status" value="1"/>
</dbReference>
<dbReference type="PANTHER" id="PTHR41252:SF1">
    <property type="entry name" value="BLR2505 PROTEIN"/>
    <property type="match status" value="1"/>
</dbReference>
<keyword evidence="3" id="KW-1185">Reference proteome</keyword>
<name>D2BFP5_STRRD</name>
<dbReference type="Pfam" id="PF12680">
    <property type="entry name" value="SnoaL_2"/>
    <property type="match status" value="1"/>
</dbReference>
<reference evidence="2 3" key="1">
    <citation type="journal article" date="2010" name="Stand. Genomic Sci.">
        <title>Complete genome sequence of Streptosporangium roseum type strain (NI 9100).</title>
        <authorList>
            <person name="Nolan M."/>
            <person name="Sikorski J."/>
            <person name="Jando M."/>
            <person name="Lucas S."/>
            <person name="Lapidus A."/>
            <person name="Glavina Del Rio T."/>
            <person name="Chen F."/>
            <person name="Tice H."/>
            <person name="Pitluck S."/>
            <person name="Cheng J.F."/>
            <person name="Chertkov O."/>
            <person name="Sims D."/>
            <person name="Meincke L."/>
            <person name="Brettin T."/>
            <person name="Han C."/>
            <person name="Detter J.C."/>
            <person name="Bruce D."/>
            <person name="Goodwin L."/>
            <person name="Land M."/>
            <person name="Hauser L."/>
            <person name="Chang Y.J."/>
            <person name="Jeffries C.D."/>
            <person name="Ivanova N."/>
            <person name="Mavromatis K."/>
            <person name="Mikhailova N."/>
            <person name="Chen A."/>
            <person name="Palaniappan K."/>
            <person name="Chain P."/>
            <person name="Rohde M."/>
            <person name="Goker M."/>
            <person name="Bristow J."/>
            <person name="Eisen J.A."/>
            <person name="Markowitz V."/>
            <person name="Hugenholtz P."/>
            <person name="Kyrpides N.C."/>
            <person name="Klenk H.P."/>
        </authorList>
    </citation>
    <scope>NUCLEOTIDE SEQUENCE [LARGE SCALE GENOMIC DNA]</scope>
    <source>
        <strain evidence="3">ATCC 12428 / DSM 43021 / JCM 3005 / NI 9100</strain>
    </source>
</reference>
<dbReference type="EMBL" id="CP001814">
    <property type="protein sequence ID" value="ACZ90206.1"/>
    <property type="molecule type" value="Genomic_DNA"/>
</dbReference>
<sequence>MSKNLDAVRGSYEASAAGDVGGLLRLLAPDARWTEMAGSPYGGTYVGPEGVLDGVFQRLGTEWDDYRAVPEEYVDGGDTVVVIGNYSGTYLATGKHMVIRFVHVWKCEDGVATRFEQFTDTALLQETVRP</sequence>
<dbReference type="PANTHER" id="PTHR41252">
    <property type="entry name" value="BLR2505 PROTEIN"/>
    <property type="match status" value="1"/>
</dbReference>
<protein>
    <recommendedName>
        <fullName evidence="1">SnoaL-like domain-containing protein</fullName>
    </recommendedName>
</protein>
<evidence type="ECO:0000313" key="2">
    <source>
        <dbReference type="EMBL" id="ACZ90206.1"/>
    </source>
</evidence>
<feature type="domain" description="SnoaL-like" evidence="1">
    <location>
        <begin position="8"/>
        <end position="114"/>
    </location>
</feature>
<dbReference type="Gene3D" id="3.10.450.50">
    <property type="match status" value="1"/>
</dbReference>
<dbReference type="eggNOG" id="COG3631">
    <property type="taxonomic scope" value="Bacteria"/>
</dbReference>
<accession>D2BFP5</accession>
<dbReference type="Proteomes" id="UP000002029">
    <property type="component" value="Chromosome"/>
</dbReference>
<dbReference type="AlphaFoldDB" id="D2BFP5"/>